<proteinExistence type="inferred from homology"/>
<dbReference type="Proteomes" id="UP000318571">
    <property type="component" value="Chromosome 8"/>
</dbReference>
<dbReference type="EMBL" id="VCGU01000459">
    <property type="protein sequence ID" value="TRY61293.1"/>
    <property type="molecule type" value="Genomic_DNA"/>
</dbReference>
<dbReference type="AlphaFoldDB" id="A0A553N7B3"/>
<gene>
    <name evidence="5" type="ORF">TCAL_08473</name>
</gene>
<dbReference type="GO" id="GO:0070319">
    <property type="term" value="C:Golgi to plasma membrane transport vesicle"/>
    <property type="evidence" value="ECO:0007669"/>
    <property type="project" value="TreeGrafter"/>
</dbReference>
<keyword evidence="6" id="KW-1185">Reference proteome</keyword>
<dbReference type="PANTHER" id="PTHR14430:SF0">
    <property type="entry name" value="SEC2P DOMAIN-CONTAINING PROTEIN"/>
    <property type="match status" value="1"/>
</dbReference>
<organism evidence="5 6">
    <name type="scientific">Tigriopus californicus</name>
    <name type="common">Marine copepod</name>
    <dbReference type="NCBI Taxonomy" id="6832"/>
    <lineage>
        <taxon>Eukaryota</taxon>
        <taxon>Metazoa</taxon>
        <taxon>Ecdysozoa</taxon>
        <taxon>Arthropoda</taxon>
        <taxon>Crustacea</taxon>
        <taxon>Multicrustacea</taxon>
        <taxon>Hexanauplia</taxon>
        <taxon>Copepoda</taxon>
        <taxon>Harpacticoida</taxon>
        <taxon>Harpacticidae</taxon>
        <taxon>Tigriopus</taxon>
    </lineage>
</organism>
<feature type="compositionally biased region" description="Low complexity" evidence="4">
    <location>
        <begin position="319"/>
        <end position="331"/>
    </location>
</feature>
<accession>A0A553N7B3</accession>
<feature type="region of interest" description="Disordered" evidence="4">
    <location>
        <begin position="1"/>
        <end position="63"/>
    </location>
</feature>
<feature type="region of interest" description="Disordered" evidence="4">
    <location>
        <begin position="75"/>
        <end position="201"/>
    </location>
</feature>
<name>A0A553N7B3_TIGCA</name>
<dbReference type="GO" id="GO:0006887">
    <property type="term" value="P:exocytosis"/>
    <property type="evidence" value="ECO:0007669"/>
    <property type="project" value="TreeGrafter"/>
</dbReference>
<comment type="caution">
    <text evidence="5">The sequence shown here is derived from an EMBL/GenBank/DDBJ whole genome shotgun (WGS) entry which is preliminary data.</text>
</comment>
<dbReference type="PANTHER" id="PTHR14430">
    <property type="entry name" value="RABIN3-RELATED"/>
    <property type="match status" value="1"/>
</dbReference>
<feature type="compositionally biased region" description="Low complexity" evidence="4">
    <location>
        <begin position="1"/>
        <end position="29"/>
    </location>
</feature>
<sequence length="527" mass="57113">MEAIEEASSSSSESSTSSRSTSKAQSRAAVSDQSGDITTGSTTKTSFLSVSSSSSPSSSSSSNLLLLSVANLEDRSLPNSKESNYQSHVRGHHPTCDNKYPSEQVGGGGISDFDVKPEQCCLTLNPSEPSSLTSNSSSTSSTYSSSSEGERELNLNQRKASQLRMAQIMDSASSSTSSPSTSMANNNVQENDKGVSSPMSGGHLEVELKSAKDTIKLKDLEIAKLSRIRQDVESELEDLTASLFEEAHKMVRDANVKQASAEKVAAEAHMKIEGLETEVAALKTLVLTSTPSQPNKHLHPQLDPKRSKKKSKVDLGTISPPSSAPSSKSNSLNRGCQLESGSYNCSGSTSSNSISLGGGDHDDDVDGGHTHQPMKLIDPILRKEFISWKKTPTLETTHPFMERIYQEDIHLCLAFVNRDLSKQVLAAIQANTVCLDPVKDFSNVPRDCALLQSPVLCKYVLKLNLGHEEDHFISQLARNRIASVCDCINYLRYIVQGLVKSHVNDVYWEVMHLRGKMALARLGFSPD</sequence>
<reference evidence="5 6" key="1">
    <citation type="journal article" date="2018" name="Nat. Ecol. Evol.">
        <title>Genomic signatures of mitonuclear coevolution across populations of Tigriopus californicus.</title>
        <authorList>
            <person name="Barreto F.S."/>
            <person name="Watson E.T."/>
            <person name="Lima T.G."/>
            <person name="Willett C.S."/>
            <person name="Edmands S."/>
            <person name="Li W."/>
            <person name="Burton R.S."/>
        </authorList>
    </citation>
    <scope>NUCLEOTIDE SEQUENCE [LARGE SCALE GENOMIC DNA]</scope>
    <source>
        <strain evidence="5 6">San Diego</strain>
    </source>
</reference>
<evidence type="ECO:0000313" key="5">
    <source>
        <dbReference type="EMBL" id="TRY61293.1"/>
    </source>
</evidence>
<dbReference type="InterPro" id="IPR040351">
    <property type="entry name" value="RAB3IL/RAB3IP/Sec2"/>
</dbReference>
<dbReference type="GO" id="GO:0005085">
    <property type="term" value="F:guanyl-nucleotide exchange factor activity"/>
    <property type="evidence" value="ECO:0007669"/>
    <property type="project" value="InterPro"/>
</dbReference>
<evidence type="ECO:0000256" key="2">
    <source>
        <dbReference type="ARBA" id="ARBA00025794"/>
    </source>
</evidence>
<feature type="compositionally biased region" description="Polar residues" evidence="4">
    <location>
        <begin position="31"/>
        <end position="45"/>
    </location>
</feature>
<evidence type="ECO:0000256" key="1">
    <source>
        <dbReference type="ARBA" id="ARBA00023054"/>
    </source>
</evidence>
<feature type="compositionally biased region" description="Low complexity" evidence="4">
    <location>
        <begin position="46"/>
        <end position="63"/>
    </location>
</feature>
<evidence type="ECO:0000313" key="6">
    <source>
        <dbReference type="Proteomes" id="UP000318571"/>
    </source>
</evidence>
<feature type="compositionally biased region" description="Low complexity" evidence="4">
    <location>
        <begin position="123"/>
        <end position="147"/>
    </location>
</feature>
<feature type="compositionally biased region" description="Low complexity" evidence="4">
    <location>
        <begin position="171"/>
        <end position="182"/>
    </location>
</feature>
<feature type="compositionally biased region" description="Low complexity" evidence="4">
    <location>
        <begin position="340"/>
        <end position="355"/>
    </location>
</feature>
<feature type="region of interest" description="Disordered" evidence="4">
    <location>
        <begin position="288"/>
        <end position="373"/>
    </location>
</feature>
<feature type="coiled-coil region" evidence="3">
    <location>
        <begin position="222"/>
        <end position="285"/>
    </location>
</feature>
<feature type="compositionally biased region" description="Polar residues" evidence="4">
    <location>
        <begin position="77"/>
        <end position="87"/>
    </location>
</feature>
<dbReference type="STRING" id="6832.A0A553N7B3"/>
<keyword evidence="1 3" id="KW-0175">Coiled coil</keyword>
<dbReference type="OrthoDB" id="5560525at2759"/>
<dbReference type="SUPFAM" id="SSF144284">
    <property type="entry name" value="Sec2 N-terminal region"/>
    <property type="match status" value="1"/>
</dbReference>
<dbReference type="Gene3D" id="1.20.5.4880">
    <property type="match status" value="1"/>
</dbReference>
<evidence type="ECO:0000256" key="3">
    <source>
        <dbReference type="SAM" id="Coils"/>
    </source>
</evidence>
<dbReference type="Pfam" id="PF25555">
    <property type="entry name" value="RAB3A-like_C"/>
    <property type="match status" value="1"/>
</dbReference>
<evidence type="ECO:0000256" key="4">
    <source>
        <dbReference type="SAM" id="MobiDB-lite"/>
    </source>
</evidence>
<comment type="similarity">
    <text evidence="2">Belongs to the SEC2 family.</text>
</comment>
<protein>
    <submittedName>
        <fullName evidence="5">Uncharacterized protein</fullName>
    </submittedName>
</protein>